<organism evidence="2 3">
    <name type="scientific">Ophiocordyceps sinensis</name>
    <dbReference type="NCBI Taxonomy" id="72228"/>
    <lineage>
        <taxon>Eukaryota</taxon>
        <taxon>Fungi</taxon>
        <taxon>Dikarya</taxon>
        <taxon>Ascomycota</taxon>
        <taxon>Pezizomycotina</taxon>
        <taxon>Sordariomycetes</taxon>
        <taxon>Hypocreomycetidae</taxon>
        <taxon>Hypocreales</taxon>
        <taxon>Ophiocordycipitaceae</taxon>
        <taxon>Ophiocordyceps</taxon>
    </lineage>
</organism>
<evidence type="ECO:0000313" key="3">
    <source>
        <dbReference type="Proteomes" id="UP000557566"/>
    </source>
</evidence>
<dbReference type="PANTHER" id="PTHR36195:SF4">
    <property type="entry name" value="DOMAIN PROTEIN, PUTATIVE (AFU_ORTHOLOGUE AFUA_5G01990)-RELATED"/>
    <property type="match status" value="1"/>
</dbReference>
<dbReference type="InterPro" id="IPR006771">
    <property type="entry name" value="CetA-like"/>
</dbReference>
<dbReference type="EMBL" id="JAAVMX010000005">
    <property type="protein sequence ID" value="KAF4507725.1"/>
    <property type="molecule type" value="Genomic_DNA"/>
</dbReference>
<reference evidence="2 3" key="1">
    <citation type="journal article" date="2020" name="Genome Biol. Evol.">
        <title>A new high-quality draft genome assembly of the Chinese cordyceps Ophiocordyceps sinensis.</title>
        <authorList>
            <person name="Shu R."/>
            <person name="Zhang J."/>
            <person name="Meng Q."/>
            <person name="Zhang H."/>
            <person name="Zhou G."/>
            <person name="Li M."/>
            <person name="Wu P."/>
            <person name="Zhao Y."/>
            <person name="Chen C."/>
            <person name="Qin Q."/>
        </authorList>
    </citation>
    <scope>NUCLEOTIDE SEQUENCE [LARGE SCALE GENOMIC DNA]</scope>
    <source>
        <strain evidence="2 3">IOZ07</strain>
    </source>
</reference>
<dbReference type="Proteomes" id="UP000557566">
    <property type="component" value="Unassembled WGS sequence"/>
</dbReference>
<keyword evidence="1" id="KW-0732">Signal</keyword>
<evidence type="ECO:0000256" key="1">
    <source>
        <dbReference type="SAM" id="SignalP"/>
    </source>
</evidence>
<dbReference type="OrthoDB" id="4430588at2759"/>
<gene>
    <name evidence="2" type="ORF">G6O67_004192</name>
</gene>
<dbReference type="AlphaFoldDB" id="A0A8H4LZ01"/>
<evidence type="ECO:0008006" key="4">
    <source>
        <dbReference type="Google" id="ProtNLM"/>
    </source>
</evidence>
<accession>A0A8H4LZ01</accession>
<dbReference type="Pfam" id="PF04681">
    <property type="entry name" value="Bys1"/>
    <property type="match status" value="1"/>
</dbReference>
<proteinExistence type="predicted"/>
<feature type="chain" id="PRO_5034083056" description="Blastomyces yeast-phase-specific protein" evidence="1">
    <location>
        <begin position="20"/>
        <end position="155"/>
    </location>
</feature>
<sequence>MVNTTMILAAAAMAPLASAVGSARVVNNCPFAVTAWSVGSAVSPANRINGGGGTYSETFARDPKTGGRAIKMTLQPDGLTTGKPQTVFAYNLDGNTVWYDLSDVFGDAFAGHKLVEASKNPDCGVITWGNGVPPAGSQVKTCNADADVTLTLCAK</sequence>
<protein>
    <recommendedName>
        <fullName evidence="4">Blastomyces yeast-phase-specific protein</fullName>
    </recommendedName>
</protein>
<name>A0A8H4LZ01_9HYPO</name>
<comment type="caution">
    <text evidence="2">The sequence shown here is derived from an EMBL/GenBank/DDBJ whole genome shotgun (WGS) entry which is preliminary data.</text>
</comment>
<feature type="signal peptide" evidence="1">
    <location>
        <begin position="1"/>
        <end position="19"/>
    </location>
</feature>
<evidence type="ECO:0000313" key="2">
    <source>
        <dbReference type="EMBL" id="KAF4507725.1"/>
    </source>
</evidence>
<dbReference type="PANTHER" id="PTHR36195">
    <property type="entry name" value="DOMAIN PROTEIN, PUTATIVE (AFU_ORTHOLOGUE AFUA_5G01990)-RELATED-RELATED"/>
    <property type="match status" value="1"/>
</dbReference>
<keyword evidence="3" id="KW-1185">Reference proteome</keyword>